<evidence type="ECO:0000256" key="2">
    <source>
        <dbReference type="ARBA" id="ARBA00004733"/>
    </source>
</evidence>
<evidence type="ECO:0000256" key="5">
    <source>
        <dbReference type="ARBA" id="ARBA00022822"/>
    </source>
</evidence>
<protein>
    <recommendedName>
        <fullName evidence="9">Tryptophan synthase alpha chain</fullName>
        <ecNumber evidence="9">4.2.1.20</ecNumber>
    </recommendedName>
</protein>
<evidence type="ECO:0000256" key="6">
    <source>
        <dbReference type="ARBA" id="ARBA00023141"/>
    </source>
</evidence>
<dbReference type="CDD" id="cd04724">
    <property type="entry name" value="Tryptophan_synthase_alpha"/>
    <property type="match status" value="1"/>
</dbReference>
<keyword evidence="5 9" id="KW-0822">Tryptophan biosynthesis</keyword>
<comment type="subunit">
    <text evidence="3 9">Tetramer of two alpha and two beta chains.</text>
</comment>
<dbReference type="InterPro" id="IPR018204">
    <property type="entry name" value="Trp_synthase_alpha_AS"/>
</dbReference>
<evidence type="ECO:0000256" key="7">
    <source>
        <dbReference type="ARBA" id="ARBA00023239"/>
    </source>
</evidence>
<keyword evidence="12" id="KW-1185">Reference proteome</keyword>
<keyword evidence="6 9" id="KW-0057">Aromatic amino acid biosynthesis</keyword>
<dbReference type="UniPathway" id="UPA00035">
    <property type="reaction ID" value="UER00044"/>
</dbReference>
<dbReference type="STRING" id="584787.GCA_001247655_03988"/>
<feature type="active site" description="Proton acceptor" evidence="9">
    <location>
        <position position="60"/>
    </location>
</feature>
<comment type="caution">
    <text evidence="11">The sequence shown here is derived from an EMBL/GenBank/DDBJ whole genome shotgun (WGS) entry which is preliminary data.</text>
</comment>
<evidence type="ECO:0000256" key="4">
    <source>
        <dbReference type="ARBA" id="ARBA00022605"/>
    </source>
</evidence>
<dbReference type="NCBIfam" id="TIGR00262">
    <property type="entry name" value="trpA"/>
    <property type="match status" value="1"/>
</dbReference>
<proteinExistence type="inferred from homology"/>
<dbReference type="PANTHER" id="PTHR43406:SF1">
    <property type="entry name" value="TRYPTOPHAN SYNTHASE ALPHA CHAIN, CHLOROPLASTIC"/>
    <property type="match status" value="1"/>
</dbReference>
<sequence>MSLYDAMFERLRADKEGAFIPFLTLGDPDLETSFEHLCIMAENGADALELGMPFSDPVADGPTIQAATLRALGAGTTPKKALGLIRRLKDKYPELPVGLLTYANLVFAAGIEQFYQDAKAAGVDSVLVADVPLKESAPFVAAAKAASVAPVMIAPPNATDATLKAVAELSEGYVYLVSRAGVTGTETAAGKPLGHIIETLKGYNSAPVVLGFGISEPSQVKAALASGCDGAISGSATVKAAERSPHALARFVEGMKAASR</sequence>
<comment type="function">
    <text evidence="1 9">The alpha subunit is responsible for the aldol cleavage of indoleglycerol phosphate to indole and glyceraldehyde 3-phosphate.</text>
</comment>
<dbReference type="Pfam" id="PF00290">
    <property type="entry name" value="Trp_syntA"/>
    <property type="match status" value="1"/>
</dbReference>
<organism evidence="11 12">
    <name type="scientific">Gallaecimonas pentaromativorans</name>
    <dbReference type="NCBI Taxonomy" id="584787"/>
    <lineage>
        <taxon>Bacteria</taxon>
        <taxon>Pseudomonadati</taxon>
        <taxon>Pseudomonadota</taxon>
        <taxon>Gammaproteobacteria</taxon>
        <taxon>Enterobacterales</taxon>
        <taxon>Gallaecimonadaceae</taxon>
        <taxon>Gallaecimonas</taxon>
    </lineage>
</organism>
<dbReference type="InterPro" id="IPR011060">
    <property type="entry name" value="RibuloseP-bd_barrel"/>
</dbReference>
<evidence type="ECO:0000256" key="9">
    <source>
        <dbReference type="HAMAP-Rule" id="MF_00131"/>
    </source>
</evidence>
<evidence type="ECO:0000256" key="1">
    <source>
        <dbReference type="ARBA" id="ARBA00003365"/>
    </source>
</evidence>
<comment type="catalytic activity">
    <reaction evidence="8 9">
        <text>(1S,2R)-1-C-(indol-3-yl)glycerol 3-phosphate + L-serine = D-glyceraldehyde 3-phosphate + L-tryptophan + H2O</text>
        <dbReference type="Rhea" id="RHEA:10532"/>
        <dbReference type="ChEBI" id="CHEBI:15377"/>
        <dbReference type="ChEBI" id="CHEBI:33384"/>
        <dbReference type="ChEBI" id="CHEBI:57912"/>
        <dbReference type="ChEBI" id="CHEBI:58866"/>
        <dbReference type="ChEBI" id="CHEBI:59776"/>
        <dbReference type="EC" id="4.2.1.20"/>
    </reaction>
</comment>
<comment type="pathway">
    <text evidence="2 9">Amino-acid biosynthesis; L-tryptophan biosynthesis; L-tryptophan from chorismate: step 5/5.</text>
</comment>
<dbReference type="PROSITE" id="PS00167">
    <property type="entry name" value="TRP_SYNTHASE_ALPHA"/>
    <property type="match status" value="1"/>
</dbReference>
<dbReference type="GO" id="GO:0004834">
    <property type="term" value="F:tryptophan synthase activity"/>
    <property type="evidence" value="ECO:0007669"/>
    <property type="project" value="UniProtKB-UniRule"/>
</dbReference>
<evidence type="ECO:0000256" key="3">
    <source>
        <dbReference type="ARBA" id="ARBA00011270"/>
    </source>
</evidence>
<evidence type="ECO:0000313" key="11">
    <source>
        <dbReference type="EMBL" id="ROQ24968.1"/>
    </source>
</evidence>
<dbReference type="InterPro" id="IPR002028">
    <property type="entry name" value="Trp_synthase_suA"/>
</dbReference>
<keyword evidence="4 9" id="KW-0028">Amino-acid biosynthesis</keyword>
<reference evidence="11 12" key="1">
    <citation type="submission" date="2018-11" db="EMBL/GenBank/DDBJ databases">
        <title>Genomic Encyclopedia of Type Strains, Phase IV (KMG-IV): sequencing the most valuable type-strain genomes for metagenomic binning, comparative biology and taxonomic classification.</title>
        <authorList>
            <person name="Goeker M."/>
        </authorList>
    </citation>
    <scope>NUCLEOTIDE SEQUENCE [LARGE SCALE GENOMIC DNA]</scope>
    <source>
        <strain evidence="11 12">DSM 21945</strain>
    </source>
</reference>
<dbReference type="EC" id="4.2.1.20" evidence="9"/>
<evidence type="ECO:0000256" key="8">
    <source>
        <dbReference type="ARBA" id="ARBA00049047"/>
    </source>
</evidence>
<dbReference type="Gene3D" id="3.20.20.70">
    <property type="entry name" value="Aldolase class I"/>
    <property type="match status" value="1"/>
</dbReference>
<feature type="active site" description="Proton acceptor" evidence="9">
    <location>
        <position position="49"/>
    </location>
</feature>
<dbReference type="GO" id="GO:0005829">
    <property type="term" value="C:cytosol"/>
    <property type="evidence" value="ECO:0007669"/>
    <property type="project" value="TreeGrafter"/>
</dbReference>
<dbReference type="EMBL" id="RJUL01000006">
    <property type="protein sequence ID" value="ROQ24968.1"/>
    <property type="molecule type" value="Genomic_DNA"/>
</dbReference>
<dbReference type="HAMAP" id="MF_00131">
    <property type="entry name" value="Trp_synth_alpha"/>
    <property type="match status" value="1"/>
</dbReference>
<dbReference type="RefSeq" id="WP_123421846.1">
    <property type="nucleotide sequence ID" value="NZ_RJUL01000006.1"/>
</dbReference>
<dbReference type="SUPFAM" id="SSF51366">
    <property type="entry name" value="Ribulose-phoshate binding barrel"/>
    <property type="match status" value="1"/>
</dbReference>
<comment type="similarity">
    <text evidence="9 10">Belongs to the TrpA family.</text>
</comment>
<name>A0A3N1PB28_9GAMM</name>
<gene>
    <name evidence="9" type="primary">trpA</name>
    <name evidence="11" type="ORF">EDC28_106216</name>
</gene>
<evidence type="ECO:0000256" key="10">
    <source>
        <dbReference type="RuleBase" id="RU003662"/>
    </source>
</evidence>
<dbReference type="PANTHER" id="PTHR43406">
    <property type="entry name" value="TRYPTOPHAN SYNTHASE, ALPHA CHAIN"/>
    <property type="match status" value="1"/>
</dbReference>
<dbReference type="AlphaFoldDB" id="A0A3N1PB28"/>
<accession>A0A3N1PB28</accession>
<dbReference type="InterPro" id="IPR013785">
    <property type="entry name" value="Aldolase_TIM"/>
</dbReference>
<dbReference type="FunFam" id="3.20.20.70:FF:000037">
    <property type="entry name" value="Tryptophan synthase alpha chain"/>
    <property type="match status" value="1"/>
</dbReference>
<keyword evidence="7 9" id="KW-0456">Lyase</keyword>
<dbReference type="Proteomes" id="UP000268033">
    <property type="component" value="Unassembled WGS sequence"/>
</dbReference>
<evidence type="ECO:0000313" key="12">
    <source>
        <dbReference type="Proteomes" id="UP000268033"/>
    </source>
</evidence>